<evidence type="ECO:0000313" key="3">
    <source>
        <dbReference type="Proteomes" id="UP000774570"/>
    </source>
</evidence>
<keyword evidence="2" id="KW-0723">Serine/threonine-protein kinase</keyword>
<dbReference type="Gene3D" id="3.30.200.20">
    <property type="entry name" value="Phosphorylase Kinase, domain 1"/>
    <property type="match status" value="1"/>
</dbReference>
<keyword evidence="3" id="KW-1185">Reference proteome</keyword>
<dbReference type="Pfam" id="PF00069">
    <property type="entry name" value="Pkinase"/>
    <property type="match status" value="1"/>
</dbReference>
<dbReference type="InterPro" id="IPR053235">
    <property type="entry name" value="Ser_Thr_kinase"/>
</dbReference>
<gene>
    <name evidence="2" type="ORF">K1Y72_02920</name>
</gene>
<dbReference type="RefSeq" id="WP_220162982.1">
    <property type="nucleotide sequence ID" value="NZ_JAIBOA010000002.1"/>
</dbReference>
<dbReference type="PROSITE" id="PS50011">
    <property type="entry name" value="PROTEIN_KINASE_DOM"/>
    <property type="match status" value="1"/>
</dbReference>
<dbReference type="Proteomes" id="UP000774570">
    <property type="component" value="Unassembled WGS sequence"/>
</dbReference>
<dbReference type="CDD" id="cd14014">
    <property type="entry name" value="STKc_PknB_like"/>
    <property type="match status" value="1"/>
</dbReference>
<dbReference type="PROSITE" id="PS00108">
    <property type="entry name" value="PROTEIN_KINASE_ST"/>
    <property type="match status" value="1"/>
</dbReference>
<keyword evidence="2" id="KW-0808">Transferase</keyword>
<dbReference type="InterPro" id="IPR000719">
    <property type="entry name" value="Prot_kinase_dom"/>
</dbReference>
<dbReference type="InterPro" id="IPR011009">
    <property type="entry name" value="Kinase-like_dom_sf"/>
</dbReference>
<organism evidence="2 3">
    <name type="scientific">Actinomadura parmotrematis</name>
    <dbReference type="NCBI Taxonomy" id="2864039"/>
    <lineage>
        <taxon>Bacteria</taxon>
        <taxon>Bacillati</taxon>
        <taxon>Actinomycetota</taxon>
        <taxon>Actinomycetes</taxon>
        <taxon>Streptosporangiales</taxon>
        <taxon>Thermomonosporaceae</taxon>
        <taxon>Actinomadura</taxon>
    </lineage>
</organism>
<feature type="domain" description="Protein kinase" evidence="1">
    <location>
        <begin position="9"/>
        <end position="254"/>
    </location>
</feature>
<protein>
    <submittedName>
        <fullName evidence="2">Serine/threonine protein kinase</fullName>
    </submittedName>
</protein>
<evidence type="ECO:0000259" key="1">
    <source>
        <dbReference type="PROSITE" id="PS50011"/>
    </source>
</evidence>
<dbReference type="InterPro" id="IPR008271">
    <property type="entry name" value="Ser/Thr_kinase_AS"/>
</dbReference>
<accession>A0ABS7FLQ5</accession>
<comment type="caution">
    <text evidence="2">The sequence shown here is derived from an EMBL/GenBank/DDBJ whole genome shotgun (WGS) entry which is preliminary data.</text>
</comment>
<dbReference type="EMBL" id="JAIBOA010000002">
    <property type="protein sequence ID" value="MBW8481308.1"/>
    <property type="molecule type" value="Genomic_DNA"/>
</dbReference>
<dbReference type="GO" id="GO:0004674">
    <property type="term" value="F:protein serine/threonine kinase activity"/>
    <property type="evidence" value="ECO:0007669"/>
    <property type="project" value="UniProtKB-KW"/>
</dbReference>
<sequence length="594" mass="60442">MSGWRVAGFEEVRELGAGAQGRVVLARHATAGTLVAIKYLDTAAAPPGALDRLRAEAAMLGRVSDPHVVRLYRLVTGERGAAIVMEAVDGVALKDVLAAHGALAPEAALSVLKGSLLGLAAAHAAGVVHRDYKPANVVVRADGLSKLIDFGIAALGGDDARTGTPVYMAPEQWTGRPASPATDVYAATCVFFECVTGERPFAAGDQAGLMRMHLHEPPPADRLPPLLRPLLERGMAKDPWGRPESAALFVQELEEAATAAYGPSWEQRGVRLVAGATAGLAALFPLLAAGLAPGGAAAGGVAAGGAVAGGGGAAAGGGLLAATGAKVAVGAAVAAVVAGGAGAGLVAVQQGGDAPRTLPLRPVSARVVSVTRPGSPPIREQYVTIGGHADPAVQTRVNAALRAGTDRQMARYRKSYAANTDVASVDATTDIGLHTARLLSVTSTYFPVVKNSVEGNWVKNFYTPGAVTVDLKNGAVLAGTGLLAPGSATEPRLRSLTALLASLDESRCLTQGGSGRPAVIRPRDLAGADPHVLISLLPRKVRFDINVFGLDAGVSEACKSTRVDVPVDRAAGYLPGWIAAEVRAGRPTPSPTPS</sequence>
<proteinExistence type="predicted"/>
<dbReference type="PANTHER" id="PTHR24361">
    <property type="entry name" value="MITOGEN-ACTIVATED KINASE KINASE KINASE"/>
    <property type="match status" value="1"/>
</dbReference>
<name>A0ABS7FLQ5_9ACTN</name>
<keyword evidence="2" id="KW-0418">Kinase</keyword>
<dbReference type="SUPFAM" id="SSF56112">
    <property type="entry name" value="Protein kinase-like (PK-like)"/>
    <property type="match status" value="1"/>
</dbReference>
<dbReference type="Gene3D" id="1.10.510.10">
    <property type="entry name" value="Transferase(Phosphotransferase) domain 1"/>
    <property type="match status" value="1"/>
</dbReference>
<evidence type="ECO:0000313" key="2">
    <source>
        <dbReference type="EMBL" id="MBW8481308.1"/>
    </source>
</evidence>
<reference evidence="2 3" key="1">
    <citation type="submission" date="2021-07" db="EMBL/GenBank/DDBJ databases">
        <title>Actinomadura sp. PM05-2 isolated from lichen.</title>
        <authorList>
            <person name="Somphong A."/>
            <person name="Phongsopitanun W."/>
            <person name="Tanasupawat S."/>
            <person name="Peongsungnone V."/>
        </authorList>
    </citation>
    <scope>NUCLEOTIDE SEQUENCE [LARGE SCALE GENOMIC DNA]</scope>
    <source>
        <strain evidence="2 3">PM05-2</strain>
    </source>
</reference>